<proteinExistence type="predicted"/>
<dbReference type="EMBL" id="JAMZIH010005266">
    <property type="protein sequence ID" value="KAJ1675527.1"/>
    <property type="molecule type" value="Genomic_DNA"/>
</dbReference>
<sequence>MQVLYEHGFPVPKPIDQNRHCVVMELIDAFPLRQIDHVEDPGQLYSDLMDLIVRLAQYGLIHCDFNEFNILVGNDGKPILIDFPQMVSTSHPNAEEYFNRDVECIRTFFKRRFQYESVLYPKFRRDTKREFNLDVKVAASGFSSSQQKQLESYMNALAVEDDDESGAYSEEDEQEGSEEEEADEQCHTSEDEEEEDSSQIEDGTAGSSKK</sequence>
<accession>A0ACC1HH53</accession>
<reference evidence="1" key="1">
    <citation type="submission" date="2022-06" db="EMBL/GenBank/DDBJ databases">
        <title>Phylogenomic reconstructions and comparative analyses of Kickxellomycotina fungi.</title>
        <authorList>
            <person name="Reynolds N.K."/>
            <person name="Stajich J.E."/>
            <person name="Barry K."/>
            <person name="Grigoriev I.V."/>
            <person name="Crous P."/>
            <person name="Smith M.E."/>
        </authorList>
    </citation>
    <scope>NUCLEOTIDE SEQUENCE</scope>
    <source>
        <strain evidence="1">RSA 2271</strain>
    </source>
</reference>
<keyword evidence="1" id="KW-0808">Transferase</keyword>
<dbReference type="EC" id="2.7.11.1" evidence="1"/>
<evidence type="ECO:0000313" key="2">
    <source>
        <dbReference type="Proteomes" id="UP001145114"/>
    </source>
</evidence>
<comment type="caution">
    <text evidence="1">The sequence shown here is derived from an EMBL/GenBank/DDBJ whole genome shotgun (WGS) entry which is preliminary data.</text>
</comment>
<gene>
    <name evidence="1" type="primary">rio2_1</name>
    <name evidence="1" type="ORF">EV182_001089</name>
</gene>
<evidence type="ECO:0000313" key="1">
    <source>
        <dbReference type="EMBL" id="KAJ1675527.1"/>
    </source>
</evidence>
<keyword evidence="2" id="KW-1185">Reference proteome</keyword>
<dbReference type="Proteomes" id="UP001145114">
    <property type="component" value="Unassembled WGS sequence"/>
</dbReference>
<name>A0ACC1HH53_9FUNG</name>
<keyword evidence="1" id="KW-0418">Kinase</keyword>
<protein>
    <submittedName>
        <fullName evidence="1">Serine/threonine-protein kinase rio2</fullName>
        <ecNumber evidence="1">2.7.11.1</ecNumber>
    </submittedName>
</protein>
<organism evidence="1 2">
    <name type="scientific">Spiromyces aspiralis</name>
    <dbReference type="NCBI Taxonomy" id="68401"/>
    <lineage>
        <taxon>Eukaryota</taxon>
        <taxon>Fungi</taxon>
        <taxon>Fungi incertae sedis</taxon>
        <taxon>Zoopagomycota</taxon>
        <taxon>Kickxellomycotina</taxon>
        <taxon>Kickxellomycetes</taxon>
        <taxon>Kickxellales</taxon>
        <taxon>Kickxellaceae</taxon>
        <taxon>Spiromyces</taxon>
    </lineage>
</organism>